<protein>
    <submittedName>
        <fullName evidence="1">DUF1631 family protein</fullName>
    </submittedName>
</protein>
<evidence type="ECO:0000313" key="1">
    <source>
        <dbReference type="EMBL" id="MFC5497996.1"/>
    </source>
</evidence>
<dbReference type="InterPro" id="IPR012434">
    <property type="entry name" value="DUF1631"/>
</dbReference>
<dbReference type="EMBL" id="JBHSMF010000006">
    <property type="protein sequence ID" value="MFC5497996.1"/>
    <property type="molecule type" value="Genomic_DNA"/>
</dbReference>
<evidence type="ECO:0000313" key="2">
    <source>
        <dbReference type="Proteomes" id="UP001596037"/>
    </source>
</evidence>
<dbReference type="RefSeq" id="WP_376850063.1">
    <property type="nucleotide sequence ID" value="NZ_JBHSMF010000006.1"/>
</dbReference>
<dbReference type="Pfam" id="PF07793">
    <property type="entry name" value="DUF1631"/>
    <property type="match status" value="1"/>
</dbReference>
<name>A0ABW0NDJ1_9BURK</name>
<gene>
    <name evidence="1" type="ORF">ACFPOE_10670</name>
</gene>
<dbReference type="Proteomes" id="UP001596037">
    <property type="component" value="Unassembled WGS sequence"/>
</dbReference>
<proteinExistence type="predicted"/>
<accession>A0ABW0NDJ1</accession>
<comment type="caution">
    <text evidence="1">The sequence shown here is derived from an EMBL/GenBank/DDBJ whole genome shotgun (WGS) entry which is preliminary data.</text>
</comment>
<sequence>MTTSAVPQNASYQALYRSCMKEAASRGHTLMQKLATRCVKSMAQRAAGMPDQHERNLLTEAARILMKHQEALCEAYPQALLAEFAQAIAGANARSSVLSFDSLELMGEEQLQESVEVVRTQQAVVQAVEAELAELNGLVCAIQGLRTVQAERNPLRPEVYVRALRTVTMQSPIPPAVRTRWMQHLGEALGPELAVVYRELSQLLRAQGVMPAGYTVSPGRDLLASTSSSGASGLKPVPPAQSVPTSTLLNVRELRRLLSGQFEHTEGSFAAKFEREFESGQRADLPPDFSPTVPAAFETLQEMKGVDRVMEDLKRRSSATAPPLAGMAALRERLRHQAASPGQALGLEVVGLMVDNIASDARLLPPVQQAVRDLEPALLRLVLEDPRFFSDKGHPARRLLEQLTQRSLAWSAVDAPGFAAFYEPLQQAVDALLSTRVAGPDPFEFALTSLEEAWGEQSKRERRHRARAVQALLQAEQRNLLAGKVSRQLRTRADVASAAKEVSLFVTGPWSQVIAQARLSDAAGGADPGGYAALLTDMLWSAQPQLAGGNPMRLARIAPRLLEKIREGLTSIDYPPAETRRFIDLLVLLQQQALAPAAAAVQAPMTPQELESWFAAPQSDDVRSPWLAPGEAQESGFMETHQGAMPLPLYQATQPGSVLQEAGTDWLDAVPALSDEALQPGAWVEMQTDGRWGRLQLTWASPHGTLYMFSDAGGKTHSMTRRLLDQLVAAQSLRLVSDHAVVDGALDAVAQAAVSNSPDLRP</sequence>
<organism evidence="1 2">
    <name type="scientific">Caenimonas terrae</name>
    <dbReference type="NCBI Taxonomy" id="696074"/>
    <lineage>
        <taxon>Bacteria</taxon>
        <taxon>Pseudomonadati</taxon>
        <taxon>Pseudomonadota</taxon>
        <taxon>Betaproteobacteria</taxon>
        <taxon>Burkholderiales</taxon>
        <taxon>Comamonadaceae</taxon>
        <taxon>Caenimonas</taxon>
    </lineage>
</organism>
<reference evidence="2" key="1">
    <citation type="journal article" date="2019" name="Int. J. Syst. Evol. Microbiol.">
        <title>The Global Catalogue of Microorganisms (GCM) 10K type strain sequencing project: providing services to taxonomists for standard genome sequencing and annotation.</title>
        <authorList>
            <consortium name="The Broad Institute Genomics Platform"/>
            <consortium name="The Broad Institute Genome Sequencing Center for Infectious Disease"/>
            <person name="Wu L."/>
            <person name="Ma J."/>
        </authorList>
    </citation>
    <scope>NUCLEOTIDE SEQUENCE [LARGE SCALE GENOMIC DNA]</scope>
    <source>
        <strain evidence="2">CCUG 57401</strain>
    </source>
</reference>
<keyword evidence="2" id="KW-1185">Reference proteome</keyword>